<dbReference type="EMBL" id="FTNO01000001">
    <property type="protein sequence ID" value="SIQ81094.1"/>
    <property type="molecule type" value="Genomic_DNA"/>
</dbReference>
<feature type="transmembrane region" description="Helical" evidence="1">
    <location>
        <begin position="99"/>
        <end position="120"/>
    </location>
</feature>
<proteinExistence type="predicted"/>
<accession>A0A1N6VTE7</accession>
<dbReference type="OrthoDB" id="271196at2157"/>
<evidence type="ECO:0000256" key="1">
    <source>
        <dbReference type="SAM" id="Phobius"/>
    </source>
</evidence>
<keyword evidence="3" id="KW-1185">Reference proteome</keyword>
<keyword evidence="1" id="KW-0472">Membrane</keyword>
<feature type="transmembrane region" description="Helical" evidence="1">
    <location>
        <begin position="76"/>
        <end position="93"/>
    </location>
</feature>
<organism evidence="2 3">
    <name type="scientific">Haladaptatus litoreus</name>
    <dbReference type="NCBI Taxonomy" id="553468"/>
    <lineage>
        <taxon>Archaea</taxon>
        <taxon>Methanobacteriati</taxon>
        <taxon>Methanobacteriota</taxon>
        <taxon>Stenosarchaea group</taxon>
        <taxon>Halobacteria</taxon>
        <taxon>Halobacteriales</taxon>
        <taxon>Haladaptataceae</taxon>
        <taxon>Haladaptatus</taxon>
    </lineage>
</organism>
<dbReference type="InterPro" id="IPR058307">
    <property type="entry name" value="DUF7994"/>
</dbReference>
<feature type="transmembrane region" description="Helical" evidence="1">
    <location>
        <begin position="20"/>
        <end position="41"/>
    </location>
</feature>
<evidence type="ECO:0000313" key="3">
    <source>
        <dbReference type="Proteomes" id="UP000186914"/>
    </source>
</evidence>
<keyword evidence="1" id="KW-1133">Transmembrane helix</keyword>
<dbReference type="RefSeq" id="WP_076427622.1">
    <property type="nucleotide sequence ID" value="NZ_FTNO01000001.1"/>
</dbReference>
<dbReference type="Proteomes" id="UP000186914">
    <property type="component" value="Unassembled WGS sequence"/>
</dbReference>
<evidence type="ECO:0008006" key="4">
    <source>
        <dbReference type="Google" id="ProtNLM"/>
    </source>
</evidence>
<sequence length="132" mass="13955">MKAPTISAPTGGMGRRGLRVLGVFILLLNLALLFVFGFDVLTDPSRFVQVALGVLGGLLLIGATVDLPWNVEPHRLAGVGYLCLASSYLFANVPAFDGIGWVAITVIGALSIGFIGFDIARDGRHFNIDLDA</sequence>
<dbReference type="Pfam" id="PF25957">
    <property type="entry name" value="DUF7994"/>
    <property type="match status" value="1"/>
</dbReference>
<keyword evidence="1" id="KW-0812">Transmembrane</keyword>
<reference evidence="3" key="1">
    <citation type="submission" date="2017-01" db="EMBL/GenBank/DDBJ databases">
        <authorList>
            <person name="Varghese N."/>
            <person name="Submissions S."/>
        </authorList>
    </citation>
    <scope>NUCLEOTIDE SEQUENCE [LARGE SCALE GENOMIC DNA]</scope>
    <source>
        <strain evidence="3">CGMCC 1.7737</strain>
    </source>
</reference>
<protein>
    <recommendedName>
        <fullName evidence="4">SPW repeat-containing protein</fullName>
    </recommendedName>
</protein>
<dbReference type="AlphaFoldDB" id="A0A1N6VTE7"/>
<feature type="transmembrane region" description="Helical" evidence="1">
    <location>
        <begin position="47"/>
        <end position="69"/>
    </location>
</feature>
<gene>
    <name evidence="2" type="ORF">SAMN05421858_0477</name>
</gene>
<evidence type="ECO:0000313" key="2">
    <source>
        <dbReference type="EMBL" id="SIQ81094.1"/>
    </source>
</evidence>
<name>A0A1N6VTE7_9EURY</name>